<dbReference type="EMBL" id="KL660620">
    <property type="protein sequence ID" value="KFA65107.1"/>
    <property type="molecule type" value="Genomic_DNA"/>
</dbReference>
<accession>A0A084QMC2</accession>
<proteinExistence type="predicted"/>
<feature type="compositionally biased region" description="Acidic residues" evidence="1">
    <location>
        <begin position="128"/>
        <end position="137"/>
    </location>
</feature>
<feature type="region of interest" description="Disordered" evidence="1">
    <location>
        <begin position="53"/>
        <end position="80"/>
    </location>
</feature>
<feature type="compositionally biased region" description="Basic and acidic residues" evidence="1">
    <location>
        <begin position="53"/>
        <end position="65"/>
    </location>
</feature>
<protein>
    <submittedName>
        <fullName evidence="2">Uncharacterized protein</fullName>
    </submittedName>
</protein>
<evidence type="ECO:0000313" key="3">
    <source>
        <dbReference type="Proteomes" id="UP000028524"/>
    </source>
</evidence>
<evidence type="ECO:0000313" key="2">
    <source>
        <dbReference type="EMBL" id="KFA65107.1"/>
    </source>
</evidence>
<organism evidence="2 3">
    <name type="scientific">Stachybotrys chlorohalonatus (strain IBT 40285)</name>
    <dbReference type="NCBI Taxonomy" id="1283841"/>
    <lineage>
        <taxon>Eukaryota</taxon>
        <taxon>Fungi</taxon>
        <taxon>Dikarya</taxon>
        <taxon>Ascomycota</taxon>
        <taxon>Pezizomycotina</taxon>
        <taxon>Sordariomycetes</taxon>
        <taxon>Hypocreomycetidae</taxon>
        <taxon>Hypocreales</taxon>
        <taxon>Stachybotryaceae</taxon>
        <taxon>Stachybotrys</taxon>
    </lineage>
</organism>
<feature type="compositionally biased region" description="Low complexity" evidence="1">
    <location>
        <begin position="138"/>
        <end position="147"/>
    </location>
</feature>
<reference evidence="2 3" key="1">
    <citation type="journal article" date="2014" name="BMC Genomics">
        <title>Comparative genome sequencing reveals chemotype-specific gene clusters in the toxigenic black mold Stachybotrys.</title>
        <authorList>
            <person name="Semeiks J."/>
            <person name="Borek D."/>
            <person name="Otwinowski Z."/>
            <person name="Grishin N.V."/>
        </authorList>
    </citation>
    <scope>NUCLEOTIDE SEQUENCE [LARGE SCALE GENOMIC DNA]</scope>
    <source>
        <strain evidence="2 3">IBT 40285</strain>
    </source>
</reference>
<name>A0A084QMC2_STAC4</name>
<dbReference type="OrthoDB" id="10394450at2759"/>
<dbReference type="AlphaFoldDB" id="A0A084QMC2"/>
<gene>
    <name evidence="2" type="ORF">S40285_10059</name>
</gene>
<sequence>MRVSRLAPGSCIGCLRPMRLYLFDINLPTVTPSDDLSDHKPWCFRREMPKDENCGAEKELEESSPKKGCHGFGTTRRGDRPVETMRKSLGIPRTLNALILQKDPAMEEDSSLTMDESSTTMDETFQSDSDEDMDEDGSSGSDDSVSLGSERIDSAFADFPCTCEQKKTIISILANLFKAFHEFDKSLKDQGLYEACSSEGTAANLGVMLSRFGYKAAQHGLSVGHFPDSFDLFESLVSTFGSYENTDWESDSEDDTATLEDIEQEARDISEDEREFLLQGPYKCGEYNTPEMYSS</sequence>
<dbReference type="InParanoid" id="A0A084QMC2"/>
<dbReference type="HOGENOM" id="CLU_970357_0_0_1"/>
<feature type="compositionally biased region" description="Polar residues" evidence="1">
    <location>
        <begin position="111"/>
        <end position="126"/>
    </location>
</feature>
<feature type="region of interest" description="Disordered" evidence="1">
    <location>
        <begin position="102"/>
        <end position="147"/>
    </location>
</feature>
<dbReference type="Proteomes" id="UP000028524">
    <property type="component" value="Unassembled WGS sequence"/>
</dbReference>
<keyword evidence="3" id="KW-1185">Reference proteome</keyword>
<evidence type="ECO:0000256" key="1">
    <source>
        <dbReference type="SAM" id="MobiDB-lite"/>
    </source>
</evidence>